<dbReference type="AlphaFoldDB" id="A0AA97I5Z6"/>
<feature type="transmembrane region" description="Helical" evidence="1">
    <location>
        <begin position="7"/>
        <end position="24"/>
    </location>
</feature>
<evidence type="ECO:0000313" key="2">
    <source>
        <dbReference type="EMBL" id="WOF23264.1"/>
    </source>
</evidence>
<proteinExistence type="predicted"/>
<feature type="transmembrane region" description="Helical" evidence="1">
    <location>
        <begin position="124"/>
        <end position="143"/>
    </location>
</feature>
<protein>
    <submittedName>
        <fullName evidence="2">Uncharacterized protein</fullName>
    </submittedName>
</protein>
<dbReference type="EMBL" id="CP118157">
    <property type="protein sequence ID" value="WOF23264.1"/>
    <property type="molecule type" value="Genomic_DNA"/>
</dbReference>
<keyword evidence="3" id="KW-1185">Reference proteome</keyword>
<evidence type="ECO:0000256" key="1">
    <source>
        <dbReference type="SAM" id="Phobius"/>
    </source>
</evidence>
<feature type="transmembrane region" description="Helical" evidence="1">
    <location>
        <begin position="98"/>
        <end position="118"/>
    </location>
</feature>
<keyword evidence="1" id="KW-0472">Membrane</keyword>
<keyword evidence="1" id="KW-0812">Transmembrane</keyword>
<reference evidence="2 3" key="1">
    <citation type="submission" date="2023-02" db="EMBL/GenBank/DDBJ databases">
        <title>Microbacterium betulae sp. nov., isolated from birch wood.</title>
        <authorList>
            <person name="Pasciak M."/>
            <person name="Pawlik K.J."/>
            <person name="Martynowski D."/>
            <person name="Laczmanski L."/>
            <person name="Ciekot J."/>
            <person name="Szponar B."/>
            <person name="Wojcik-Fatla A."/>
            <person name="Mackiewicz B."/>
            <person name="Farian E."/>
            <person name="Cholewa G."/>
            <person name="Cholewa A."/>
            <person name="Dutkiewicz J."/>
        </authorList>
    </citation>
    <scope>NUCLEOTIDE SEQUENCE [LARGE SCALE GENOMIC DNA]</scope>
    <source>
        <strain evidence="2 3">AB</strain>
    </source>
</reference>
<dbReference type="KEGG" id="mbet:N8K70_00920"/>
<name>A0AA97I5Z6_9MICO</name>
<dbReference type="Proteomes" id="UP001305498">
    <property type="component" value="Chromosome"/>
</dbReference>
<evidence type="ECO:0000313" key="3">
    <source>
        <dbReference type="Proteomes" id="UP001305498"/>
    </source>
</evidence>
<dbReference type="RefSeq" id="WP_317139734.1">
    <property type="nucleotide sequence ID" value="NZ_CP118157.1"/>
</dbReference>
<accession>A0AA97I5Z6</accession>
<keyword evidence="1" id="KW-1133">Transmembrane helix</keyword>
<feature type="transmembrane region" description="Helical" evidence="1">
    <location>
        <begin position="63"/>
        <end position="86"/>
    </location>
</feature>
<gene>
    <name evidence="2" type="ORF">N8K70_00920</name>
</gene>
<sequence length="151" mass="16411">MGFSPLGLVVSIAALAPNLLLIWFPPRDQTPAAHAPRPLEWLERAGQALCLVLPAITRPGNIVWWWTLPAAIALVAYYALWTRYLIDGRLHTLLYEPLWRVPVPMAILPVGVFLATAAWLSNPWIAAAALVLGAGHVPVAIITSRTIASTP</sequence>
<organism evidence="2 3">
    <name type="scientific">Microbacterium betulae</name>
    <dbReference type="NCBI Taxonomy" id="2981139"/>
    <lineage>
        <taxon>Bacteria</taxon>
        <taxon>Bacillati</taxon>
        <taxon>Actinomycetota</taxon>
        <taxon>Actinomycetes</taxon>
        <taxon>Micrococcales</taxon>
        <taxon>Microbacteriaceae</taxon>
        <taxon>Microbacterium</taxon>
    </lineage>
</organism>